<proteinExistence type="predicted"/>
<evidence type="ECO:0000259" key="1">
    <source>
        <dbReference type="Pfam" id="PF20446"/>
    </source>
</evidence>
<feature type="domain" description="ATPase of the ABC class N-terminal" evidence="1">
    <location>
        <begin position="1"/>
        <end position="39"/>
    </location>
</feature>
<dbReference type="Proteomes" id="UP000315534">
    <property type="component" value="Unassembled WGS sequence"/>
</dbReference>
<dbReference type="EMBL" id="SOIP01000093">
    <property type="protein sequence ID" value="TET82816.1"/>
    <property type="molecule type" value="Genomic_DNA"/>
</dbReference>
<dbReference type="AlphaFoldDB" id="A0A523XU22"/>
<comment type="caution">
    <text evidence="2">The sequence shown here is derived from an EMBL/GenBank/DDBJ whole genome shotgun (WGS) entry which is preliminary data.</text>
</comment>
<evidence type="ECO:0000313" key="3">
    <source>
        <dbReference type="Proteomes" id="UP000315534"/>
    </source>
</evidence>
<sequence length="39" mass="4722">MESLQRKLRRIDGRGYKAYKEIRGAYQFQGYTLFVDHVQ</sequence>
<protein>
    <recommendedName>
        <fullName evidence="1">ATPase of the ABC class N-terminal domain-containing protein</fullName>
    </recommendedName>
</protein>
<dbReference type="Pfam" id="PF20446">
    <property type="entry name" value="ABC_N"/>
    <property type="match status" value="1"/>
</dbReference>
<organism evidence="2 3">
    <name type="scientific">candidate division TA06 bacterium</name>
    <dbReference type="NCBI Taxonomy" id="2250710"/>
    <lineage>
        <taxon>Bacteria</taxon>
        <taxon>Bacteria division TA06</taxon>
    </lineage>
</organism>
<feature type="non-terminal residue" evidence="2">
    <location>
        <position position="39"/>
    </location>
</feature>
<accession>A0A523XU22</accession>
<reference evidence="2 3" key="1">
    <citation type="submission" date="2019-03" db="EMBL/GenBank/DDBJ databases">
        <title>Metabolic potential of uncultured bacteria and archaea associated with petroleum seepage in deep-sea sediments.</title>
        <authorList>
            <person name="Dong X."/>
            <person name="Hubert C."/>
        </authorList>
    </citation>
    <scope>NUCLEOTIDE SEQUENCE [LARGE SCALE GENOMIC DNA]</scope>
    <source>
        <strain evidence="2">E29_bin36</strain>
    </source>
</reference>
<name>A0A523XU22_UNCT6</name>
<gene>
    <name evidence="2" type="ORF">E3J38_01530</name>
</gene>
<dbReference type="InterPro" id="IPR046833">
    <property type="entry name" value="ABC_N"/>
</dbReference>
<evidence type="ECO:0000313" key="2">
    <source>
        <dbReference type="EMBL" id="TET82816.1"/>
    </source>
</evidence>